<dbReference type="SUPFAM" id="SSF53474">
    <property type="entry name" value="alpha/beta-Hydrolases"/>
    <property type="match status" value="1"/>
</dbReference>
<dbReference type="AlphaFoldDB" id="A0A2B7Y489"/>
<keyword evidence="3" id="KW-1185">Reference proteome</keyword>
<name>A0A2B7Y489_9EURO</name>
<gene>
    <name evidence="2" type="ORF">AJ79_02242</name>
</gene>
<dbReference type="STRING" id="1447875.A0A2B7Y489"/>
<accession>A0A2B7Y489</accession>
<protein>
    <recommendedName>
        <fullName evidence="1">AB hydrolase-1 domain-containing protein</fullName>
    </recommendedName>
</protein>
<organism evidence="2 3">
    <name type="scientific">Helicocarpus griseus UAMH5409</name>
    <dbReference type="NCBI Taxonomy" id="1447875"/>
    <lineage>
        <taxon>Eukaryota</taxon>
        <taxon>Fungi</taxon>
        <taxon>Dikarya</taxon>
        <taxon>Ascomycota</taxon>
        <taxon>Pezizomycotina</taxon>
        <taxon>Eurotiomycetes</taxon>
        <taxon>Eurotiomycetidae</taxon>
        <taxon>Onygenales</taxon>
        <taxon>Ajellomycetaceae</taxon>
        <taxon>Helicocarpus</taxon>
    </lineage>
</organism>
<dbReference type="EMBL" id="PDNB01000023">
    <property type="protein sequence ID" value="PGH15648.1"/>
    <property type="molecule type" value="Genomic_DNA"/>
</dbReference>
<reference evidence="2 3" key="1">
    <citation type="submission" date="2017-10" db="EMBL/GenBank/DDBJ databases">
        <title>Comparative genomics in systemic dimorphic fungi from Ajellomycetaceae.</title>
        <authorList>
            <person name="Munoz J.F."/>
            <person name="Mcewen J.G."/>
            <person name="Clay O.K."/>
            <person name="Cuomo C.A."/>
        </authorList>
    </citation>
    <scope>NUCLEOTIDE SEQUENCE [LARGE SCALE GENOMIC DNA]</scope>
    <source>
        <strain evidence="2 3">UAMH5409</strain>
    </source>
</reference>
<sequence>MTSHPDLISGTTTNEGCTLHYTTIPPPPGTSPPLLLFIPGGAGHSTQFLTLLPHMLPDYQPATFSRRQHGLSTPLIRNNHVQLNPCQQVRDVLAVVDGSDKQPFSIFASSGGAIIALHLAAMYPARVRQLVAHEPPLVTLLPDYYELLEFFFKVQALYVTEGWEAAMELFQTRMVGYEGVPRLGGEGEGDVERFVRFEMMGFAIPPDLEGVREGFRRGKGEGKGRVVMAVGRESRDAFYARSARRAAEVLGCECVEMTGNHTGWRYETEVFAGELRGVLEAAGGSE</sequence>
<dbReference type="Gene3D" id="3.40.50.1820">
    <property type="entry name" value="alpha/beta hydrolase"/>
    <property type="match status" value="1"/>
</dbReference>
<comment type="caution">
    <text evidence="2">The sequence shown here is derived from an EMBL/GenBank/DDBJ whole genome shotgun (WGS) entry which is preliminary data.</text>
</comment>
<dbReference type="Proteomes" id="UP000223968">
    <property type="component" value="Unassembled WGS sequence"/>
</dbReference>
<dbReference type="OrthoDB" id="408373at2759"/>
<dbReference type="InterPro" id="IPR000073">
    <property type="entry name" value="AB_hydrolase_1"/>
</dbReference>
<proteinExistence type="predicted"/>
<evidence type="ECO:0000313" key="2">
    <source>
        <dbReference type="EMBL" id="PGH15648.1"/>
    </source>
</evidence>
<dbReference type="InterPro" id="IPR029058">
    <property type="entry name" value="AB_hydrolase_fold"/>
</dbReference>
<dbReference type="InterPro" id="IPR050471">
    <property type="entry name" value="AB_hydrolase"/>
</dbReference>
<feature type="domain" description="AB hydrolase-1" evidence="1">
    <location>
        <begin position="33"/>
        <end position="138"/>
    </location>
</feature>
<evidence type="ECO:0000313" key="3">
    <source>
        <dbReference type="Proteomes" id="UP000223968"/>
    </source>
</evidence>
<dbReference type="PANTHER" id="PTHR43433:SF5">
    <property type="entry name" value="AB HYDROLASE-1 DOMAIN-CONTAINING PROTEIN"/>
    <property type="match status" value="1"/>
</dbReference>
<evidence type="ECO:0000259" key="1">
    <source>
        <dbReference type="Pfam" id="PF00561"/>
    </source>
</evidence>
<dbReference type="PANTHER" id="PTHR43433">
    <property type="entry name" value="HYDROLASE, ALPHA/BETA FOLD FAMILY PROTEIN"/>
    <property type="match status" value="1"/>
</dbReference>
<dbReference type="Pfam" id="PF00561">
    <property type="entry name" value="Abhydrolase_1"/>
    <property type="match status" value="1"/>
</dbReference>